<sequence length="122" mass="14284">MSAALLLRQGLIREGLCSRCCAALTWQSQRDNSNKTSICRLNRRHFPRQYPTMLVQPDGSTINVRYVEPRKIIKLPVDLSTLSEAERKVRLQQRKPKQKLVIEDDLEEESFDVSQYSHLWKK</sequence>
<accession>A0AAN9G922</accession>
<evidence type="ECO:0008006" key="3">
    <source>
        <dbReference type="Google" id="ProtNLM"/>
    </source>
</evidence>
<dbReference type="PANTHER" id="PTHR34095">
    <property type="entry name" value="39S RIBOSOMAL PROTEIN L55, MITOCHONDRIAL"/>
    <property type="match status" value="1"/>
</dbReference>
<dbReference type="Gene3D" id="6.20.130.20">
    <property type="entry name" value="Mitochondrial ribosomal protein L55"/>
    <property type="match status" value="1"/>
</dbReference>
<dbReference type="GO" id="GO:0006412">
    <property type="term" value="P:translation"/>
    <property type="evidence" value="ECO:0007669"/>
    <property type="project" value="TreeGrafter"/>
</dbReference>
<dbReference type="EMBL" id="JBAMIC010000011">
    <property type="protein sequence ID" value="KAK7100143.1"/>
    <property type="molecule type" value="Genomic_DNA"/>
</dbReference>
<name>A0AAN9G922_9CAEN</name>
<comment type="caution">
    <text evidence="1">The sequence shown here is derived from an EMBL/GenBank/DDBJ whole genome shotgun (WGS) entry which is preliminary data.</text>
</comment>
<evidence type="ECO:0000313" key="1">
    <source>
        <dbReference type="EMBL" id="KAK7100143.1"/>
    </source>
</evidence>
<dbReference type="GO" id="GO:0003735">
    <property type="term" value="F:structural constituent of ribosome"/>
    <property type="evidence" value="ECO:0007669"/>
    <property type="project" value="InterPro"/>
</dbReference>
<dbReference type="Pfam" id="PF09776">
    <property type="entry name" value="Mitoc_L55"/>
    <property type="match status" value="1"/>
</dbReference>
<evidence type="ECO:0000313" key="2">
    <source>
        <dbReference type="Proteomes" id="UP001374579"/>
    </source>
</evidence>
<dbReference type="PANTHER" id="PTHR34095:SF1">
    <property type="entry name" value="LARGE RIBOSOMAL SUBUNIT PROTEIN ML55"/>
    <property type="match status" value="1"/>
</dbReference>
<dbReference type="InterPro" id="IPR018615">
    <property type="entry name" value="Ribosomal_mL55"/>
</dbReference>
<dbReference type="AlphaFoldDB" id="A0AAN9G922"/>
<dbReference type="InterPro" id="IPR044884">
    <property type="entry name" value="Ribosomal_mL55_sf"/>
</dbReference>
<organism evidence="1 2">
    <name type="scientific">Littorina saxatilis</name>
    <dbReference type="NCBI Taxonomy" id="31220"/>
    <lineage>
        <taxon>Eukaryota</taxon>
        <taxon>Metazoa</taxon>
        <taxon>Spiralia</taxon>
        <taxon>Lophotrochozoa</taxon>
        <taxon>Mollusca</taxon>
        <taxon>Gastropoda</taxon>
        <taxon>Caenogastropoda</taxon>
        <taxon>Littorinimorpha</taxon>
        <taxon>Littorinoidea</taxon>
        <taxon>Littorinidae</taxon>
        <taxon>Littorina</taxon>
    </lineage>
</organism>
<dbReference type="GO" id="GO:0005762">
    <property type="term" value="C:mitochondrial large ribosomal subunit"/>
    <property type="evidence" value="ECO:0007669"/>
    <property type="project" value="InterPro"/>
</dbReference>
<dbReference type="Proteomes" id="UP001374579">
    <property type="component" value="Unassembled WGS sequence"/>
</dbReference>
<proteinExistence type="predicted"/>
<reference evidence="1 2" key="1">
    <citation type="submission" date="2024-02" db="EMBL/GenBank/DDBJ databases">
        <title>Chromosome-scale genome assembly of the rough periwinkle Littorina saxatilis.</title>
        <authorList>
            <person name="De Jode A."/>
            <person name="Faria R."/>
            <person name="Formenti G."/>
            <person name="Sims Y."/>
            <person name="Smith T.P."/>
            <person name="Tracey A."/>
            <person name="Wood J.M.D."/>
            <person name="Zagrodzka Z.B."/>
            <person name="Johannesson K."/>
            <person name="Butlin R.K."/>
            <person name="Leder E.H."/>
        </authorList>
    </citation>
    <scope>NUCLEOTIDE SEQUENCE [LARGE SCALE GENOMIC DNA]</scope>
    <source>
        <strain evidence="1">Snail1</strain>
        <tissue evidence="1">Muscle</tissue>
    </source>
</reference>
<protein>
    <recommendedName>
        <fullName evidence="3">39S ribosomal protein L55, mitochondrial</fullName>
    </recommendedName>
</protein>
<gene>
    <name evidence="1" type="ORF">V1264_023137</name>
</gene>
<keyword evidence="2" id="KW-1185">Reference proteome</keyword>